<evidence type="ECO:0000256" key="1">
    <source>
        <dbReference type="ARBA" id="ARBA00004177"/>
    </source>
</evidence>
<keyword evidence="5" id="KW-0653">Protein transport</keyword>
<protein>
    <submittedName>
        <fullName evidence="7">Uncharacterized protein</fullName>
    </submittedName>
</protein>
<dbReference type="PANTHER" id="PTHR13673">
    <property type="entry name" value="ESOPHAGEAL CANCER ASSOCIATED PROTEIN"/>
    <property type="match status" value="1"/>
</dbReference>
<sequence>MEFRARDYSAEEALYTLPRVPTFDHPLSSAPPLSSPQGEVVDDKKDDFYDPLRGPTANANAEGYIVDNILDEEGVSTRRGVLSGDDLQLVEKEWVSFKISLMRKFPNSKTVSVSSMSDVIVKRAKAAKSLTNLHAEQLDDPQKKSEDVIVITREEYVSQLRELKEEINRAWKDDRVARLLMDTSVSLFYPSLFVLVTDVMDMLGDMVWDRIKRKTEYSGDGNMICSLPDNFRASDVSSSDAKETYLELAILPCWRFLHEKPWECLQRLVMMIRGLGDPLAFAYCHLYMARCAQKLVPRDRGYLISCINDIKIVLTSMTSGKETMSWNSSENKKLLISLLEPTIEWIMKCIFKGTPLRQMEDILLDFEFGRSTSKPSSNFPCVSIILHYLIKELPAETVCTNALELVQLIECCNDISFDQYMNYRLLGFKLWDGRSQPSYVDPILSKVFKVVTQYSGLDEYLKVMDAYLDIVLQYHMVGFDFMLPIHSCHFEVDNYLTVILDGIATRALDKEIGENELNILQSIFIKLISHFNDLEDTFALEHFIEILDVIHGSSRDAVNMHILHKATRQASWNNYIRDTTTIQWLFEICQALHNDIDISNIKDNDRQQSARLISSFVQMVDHGAAMEHHLAFLIECRGAFGKLNDLKVRILSLDYAEVLVHLSNNLVIKGIKVEDKLVSFVKSCITFSEVTIPSISGSIKQMNLYLETAEVALLGGLVSHTDGLLDSAISCLGAVDITDGSQSPIDVDVILSLIQKLCGLLILVPGNPDQGVTHFPKSILSIVDSQPWKTPRVKITMLCAIVSLSATLSQKMLPYHANNTEILSNDLLFFEESTYDQEFASISHSAVMNMVDAVQKEKYRNARGSMALEACNCILSSYRTNHEVSRICSELIDIAKSCLSANDKYLQSTMNFFDKRLSARDAPGKSGLVRSTPNHVGHRGPMGMPLTYFHHHIFGLIIGHYHEAVMALSMSFALPQP</sequence>
<name>A0A7J7P1Q4_9MAGN</name>
<comment type="similarity">
    <text evidence="2">Belongs to the VPS35L family.</text>
</comment>
<evidence type="ECO:0000256" key="5">
    <source>
        <dbReference type="ARBA" id="ARBA00022927"/>
    </source>
</evidence>
<keyword evidence="8" id="KW-1185">Reference proteome</keyword>
<dbReference type="PANTHER" id="PTHR13673:SF0">
    <property type="entry name" value="VPS35 ENDOSOMAL PROTEIN-SORTING FACTOR-LIKE"/>
    <property type="match status" value="1"/>
</dbReference>
<keyword evidence="3" id="KW-0813">Transport</keyword>
<dbReference type="AlphaFoldDB" id="A0A7J7P1Q4"/>
<organism evidence="7 8">
    <name type="scientific">Kingdonia uniflora</name>
    <dbReference type="NCBI Taxonomy" id="39325"/>
    <lineage>
        <taxon>Eukaryota</taxon>
        <taxon>Viridiplantae</taxon>
        <taxon>Streptophyta</taxon>
        <taxon>Embryophyta</taxon>
        <taxon>Tracheophyta</taxon>
        <taxon>Spermatophyta</taxon>
        <taxon>Magnoliopsida</taxon>
        <taxon>Ranunculales</taxon>
        <taxon>Circaeasteraceae</taxon>
        <taxon>Kingdonia</taxon>
    </lineage>
</organism>
<dbReference type="GO" id="GO:0005829">
    <property type="term" value="C:cytosol"/>
    <property type="evidence" value="ECO:0007669"/>
    <property type="project" value="GOC"/>
</dbReference>
<evidence type="ECO:0000313" key="8">
    <source>
        <dbReference type="Proteomes" id="UP000541444"/>
    </source>
</evidence>
<dbReference type="GO" id="GO:0005768">
    <property type="term" value="C:endosome"/>
    <property type="evidence" value="ECO:0007669"/>
    <property type="project" value="UniProtKB-SubCell"/>
</dbReference>
<dbReference type="GO" id="GO:0030906">
    <property type="term" value="C:retromer, cargo-selective complex"/>
    <property type="evidence" value="ECO:0007669"/>
    <property type="project" value="InterPro"/>
</dbReference>
<gene>
    <name evidence="7" type="ORF">GIB67_026955</name>
</gene>
<keyword evidence="4" id="KW-0967">Endosome</keyword>
<evidence type="ECO:0000256" key="6">
    <source>
        <dbReference type="SAM" id="MobiDB-lite"/>
    </source>
</evidence>
<dbReference type="GO" id="GO:0015031">
    <property type="term" value="P:protein transport"/>
    <property type="evidence" value="ECO:0007669"/>
    <property type="project" value="UniProtKB-KW"/>
</dbReference>
<comment type="caution">
    <text evidence="7">The sequence shown here is derived from an EMBL/GenBank/DDBJ whole genome shotgun (WGS) entry which is preliminary data.</text>
</comment>
<dbReference type="GO" id="GO:0032456">
    <property type="term" value="P:endocytic recycling"/>
    <property type="evidence" value="ECO:0007669"/>
    <property type="project" value="InterPro"/>
</dbReference>
<evidence type="ECO:0000256" key="2">
    <source>
        <dbReference type="ARBA" id="ARBA00010704"/>
    </source>
</evidence>
<dbReference type="GO" id="GO:0042147">
    <property type="term" value="P:retrograde transport, endosome to Golgi"/>
    <property type="evidence" value="ECO:0007669"/>
    <property type="project" value="InterPro"/>
</dbReference>
<dbReference type="Proteomes" id="UP000541444">
    <property type="component" value="Unassembled WGS sequence"/>
</dbReference>
<evidence type="ECO:0000256" key="4">
    <source>
        <dbReference type="ARBA" id="ARBA00022753"/>
    </source>
</evidence>
<evidence type="ECO:0000256" key="3">
    <source>
        <dbReference type="ARBA" id="ARBA00022448"/>
    </source>
</evidence>
<dbReference type="InterPro" id="IPR005378">
    <property type="entry name" value="Vps35"/>
</dbReference>
<accession>A0A7J7P1Q4</accession>
<proteinExistence type="inferred from homology"/>
<comment type="subcellular location">
    <subcellularLocation>
        <location evidence="1">Endosome</location>
    </subcellularLocation>
</comment>
<feature type="region of interest" description="Disordered" evidence="6">
    <location>
        <begin position="26"/>
        <end position="47"/>
    </location>
</feature>
<dbReference type="InterPro" id="IPR029705">
    <property type="entry name" value="VPS35L"/>
</dbReference>
<feature type="compositionally biased region" description="Low complexity" evidence="6">
    <location>
        <begin position="26"/>
        <end position="36"/>
    </location>
</feature>
<dbReference type="OrthoDB" id="1734063at2759"/>
<evidence type="ECO:0000313" key="7">
    <source>
        <dbReference type="EMBL" id="KAF6173260.1"/>
    </source>
</evidence>
<reference evidence="7 8" key="1">
    <citation type="journal article" date="2020" name="IScience">
        <title>Genome Sequencing of the Endangered Kingdonia uniflora (Circaeasteraceae, Ranunculales) Reveals Potential Mechanisms of Evolutionary Specialization.</title>
        <authorList>
            <person name="Sun Y."/>
            <person name="Deng T."/>
            <person name="Zhang A."/>
            <person name="Moore M.J."/>
            <person name="Landis J.B."/>
            <person name="Lin N."/>
            <person name="Zhang H."/>
            <person name="Zhang X."/>
            <person name="Huang J."/>
            <person name="Zhang X."/>
            <person name="Sun H."/>
            <person name="Wang H."/>
        </authorList>
    </citation>
    <scope>NUCLEOTIDE SEQUENCE [LARGE SCALE GENOMIC DNA]</scope>
    <source>
        <strain evidence="7">TB1705</strain>
        <tissue evidence="7">Leaf</tissue>
    </source>
</reference>
<dbReference type="Pfam" id="PF03635">
    <property type="entry name" value="Vps35"/>
    <property type="match status" value="1"/>
</dbReference>
<dbReference type="EMBL" id="JACGCM010000347">
    <property type="protein sequence ID" value="KAF6173260.1"/>
    <property type="molecule type" value="Genomic_DNA"/>
</dbReference>